<feature type="region of interest" description="Disordered" evidence="1">
    <location>
        <begin position="1"/>
        <end position="29"/>
    </location>
</feature>
<proteinExistence type="predicted"/>
<dbReference type="GeneID" id="80034757"/>
<feature type="domain" description="HNH" evidence="2">
    <location>
        <begin position="14"/>
        <end position="47"/>
    </location>
</feature>
<keyword evidence="3" id="KW-0540">Nuclease</keyword>
<keyword evidence="3" id="KW-0255">Endonuclease</keyword>
<protein>
    <submittedName>
        <fullName evidence="3">HNH endonuclease</fullName>
    </submittedName>
</protein>
<accession>A0A9E7V2N3</accession>
<dbReference type="InterPro" id="IPR003615">
    <property type="entry name" value="HNH_nuc"/>
</dbReference>
<keyword evidence="4" id="KW-1185">Reference proteome</keyword>
<evidence type="ECO:0000313" key="4">
    <source>
        <dbReference type="Proteomes" id="UP001156221"/>
    </source>
</evidence>
<dbReference type="Pfam" id="PF01844">
    <property type="entry name" value="HNH"/>
    <property type="match status" value="1"/>
</dbReference>
<name>A0A9E7V2N3_9CAUD</name>
<evidence type="ECO:0000256" key="1">
    <source>
        <dbReference type="SAM" id="MobiDB-lite"/>
    </source>
</evidence>
<dbReference type="GO" id="GO:0003676">
    <property type="term" value="F:nucleic acid binding"/>
    <property type="evidence" value="ECO:0007669"/>
    <property type="project" value="InterPro"/>
</dbReference>
<evidence type="ECO:0000259" key="2">
    <source>
        <dbReference type="Pfam" id="PF01844"/>
    </source>
</evidence>
<dbReference type="Proteomes" id="UP001156221">
    <property type="component" value="Segment"/>
</dbReference>
<dbReference type="GO" id="GO:0004519">
    <property type="term" value="F:endonuclease activity"/>
    <property type="evidence" value="ECO:0007669"/>
    <property type="project" value="UniProtKB-KW"/>
</dbReference>
<keyword evidence="3" id="KW-0378">Hydrolase</keyword>
<dbReference type="CDD" id="cd00085">
    <property type="entry name" value="HNHc"/>
    <property type="match status" value="1"/>
</dbReference>
<dbReference type="RefSeq" id="YP_010761385.1">
    <property type="nucleotide sequence ID" value="NC_073594.1"/>
</dbReference>
<gene>
    <name evidence="3" type="primary">93</name>
    <name evidence="3" type="ORF">SEA_BAUER_93</name>
</gene>
<feature type="region of interest" description="Disordered" evidence="1">
    <location>
        <begin position="42"/>
        <end position="66"/>
    </location>
</feature>
<dbReference type="EMBL" id="OP580516">
    <property type="protein sequence ID" value="UYM26641.1"/>
    <property type="molecule type" value="Genomic_DNA"/>
</dbReference>
<dbReference type="InterPro" id="IPR002711">
    <property type="entry name" value="HNH"/>
</dbReference>
<dbReference type="Gene3D" id="1.10.30.50">
    <property type="match status" value="1"/>
</dbReference>
<dbReference type="KEGG" id="vg:80034757"/>
<organism evidence="3 4">
    <name type="scientific">Arthrobacter phage Bauer</name>
    <dbReference type="NCBI Taxonomy" id="2985648"/>
    <lineage>
        <taxon>Viruses</taxon>
        <taxon>Duplodnaviria</taxon>
        <taxon>Heunggongvirae</taxon>
        <taxon>Uroviricota</taxon>
        <taxon>Caudoviricetes</taxon>
        <taxon>Bauervirus</taxon>
        <taxon>Bauervirus bauer</taxon>
    </lineage>
</organism>
<evidence type="ECO:0000313" key="3">
    <source>
        <dbReference type="EMBL" id="UYM26641.1"/>
    </source>
</evidence>
<sequence>MDKTLPPSDPGAPEVDEIIPVSKGGSPYERSNCRLAHRLCNQKRGNRPPSHGRVVTMKPLKTSRKW</sequence>
<dbReference type="GO" id="GO:0008270">
    <property type="term" value="F:zinc ion binding"/>
    <property type="evidence" value="ECO:0007669"/>
    <property type="project" value="InterPro"/>
</dbReference>
<reference evidence="3" key="1">
    <citation type="submission" date="2022-10" db="EMBL/GenBank/DDBJ databases">
        <authorList>
            <person name="Shreffler J."/>
            <person name="Spring A.M."/>
            <person name="Klyczek K."/>
            <person name="Garlena R.A."/>
            <person name="Russell D.A."/>
            <person name="Pope W.H."/>
            <person name="Jacobs-Sera D."/>
            <person name="Hatfull G.F."/>
        </authorList>
    </citation>
    <scope>NUCLEOTIDE SEQUENCE</scope>
</reference>